<dbReference type="EMBL" id="FUYV01000001">
    <property type="protein sequence ID" value="SKB29108.1"/>
    <property type="molecule type" value="Genomic_DNA"/>
</dbReference>
<dbReference type="Proteomes" id="UP000191055">
    <property type="component" value="Unassembled WGS sequence"/>
</dbReference>
<dbReference type="GO" id="GO:0046872">
    <property type="term" value="F:metal ion binding"/>
    <property type="evidence" value="ECO:0007669"/>
    <property type="project" value="UniProtKB-KW"/>
</dbReference>
<evidence type="ECO:0000256" key="4">
    <source>
        <dbReference type="ARBA" id="ARBA00022723"/>
    </source>
</evidence>
<dbReference type="GO" id="GO:0004519">
    <property type="term" value="F:endonuclease activity"/>
    <property type="evidence" value="ECO:0007669"/>
    <property type="project" value="UniProtKB-KW"/>
</dbReference>
<accession>A0A1T5A295</accession>
<dbReference type="InterPro" id="IPR005135">
    <property type="entry name" value="Endo/exonuclease/phosphatase"/>
</dbReference>
<feature type="domain" description="Endonuclease/exonuclease/phosphatase" evidence="10">
    <location>
        <begin position="92"/>
        <end position="343"/>
    </location>
</feature>
<evidence type="ECO:0000256" key="8">
    <source>
        <dbReference type="ARBA" id="ARBA00023204"/>
    </source>
</evidence>
<evidence type="ECO:0000256" key="7">
    <source>
        <dbReference type="ARBA" id="ARBA00022842"/>
    </source>
</evidence>
<keyword evidence="6 11" id="KW-0378">Hydrolase</keyword>
<dbReference type="CDD" id="cd09084">
    <property type="entry name" value="EEP-2"/>
    <property type="match status" value="1"/>
</dbReference>
<dbReference type="Pfam" id="PF03372">
    <property type="entry name" value="Exo_endo_phos"/>
    <property type="match status" value="1"/>
</dbReference>
<keyword evidence="8" id="KW-0234">DNA repair</keyword>
<dbReference type="InterPro" id="IPR036691">
    <property type="entry name" value="Endo/exonu/phosph_ase_sf"/>
</dbReference>
<sequence length="354" mass="40981">MLSPAVLILLSVLTAYVNPARLHIFAFAGFAFPVFWLLNLVMLGWLLIRKSLLSLIPFVVLAISLQHWNNTFQFRAKTIDNIQQLERPVTIMSYNTRMFDFYKHSGMDGAPEAIFEYILRKDPDIICFQEYFTSMRRDEYTPTAIIARFRKYGYRQVDYLRTHPGNTGYGLAIFSKHPIVNGNAIRFENSLNMASYADVNVDGKIIRVFNTHLESIGFQDHELSVLDSLDFRMSDSQRQGLRNISQKITRAFKSRSSQAEFLARHIENSPYPVIVCGDFNDTPVSYVYRTMRGNLKDAFRESGVGFGGTYNGRLPSFRIDYIFHDPQFESFNFERLPLDYSDHFPIMTTIDLKQ</sequence>
<keyword evidence="11" id="KW-0269">Exonuclease</keyword>
<dbReference type="PANTHER" id="PTHR15822:SF4">
    <property type="entry name" value="TYROSYL-DNA PHOSPHODIESTERASE 2"/>
    <property type="match status" value="1"/>
</dbReference>
<keyword evidence="12" id="KW-1185">Reference proteome</keyword>
<keyword evidence="9" id="KW-0812">Transmembrane</keyword>
<evidence type="ECO:0000256" key="3">
    <source>
        <dbReference type="ARBA" id="ARBA00022722"/>
    </source>
</evidence>
<feature type="transmembrane region" description="Helical" evidence="9">
    <location>
        <begin position="52"/>
        <end position="68"/>
    </location>
</feature>
<dbReference type="GO" id="GO:0004527">
    <property type="term" value="F:exonuclease activity"/>
    <property type="evidence" value="ECO:0007669"/>
    <property type="project" value="UniProtKB-KW"/>
</dbReference>
<organism evidence="11 12">
    <name type="scientific">Alkalitalea saponilacus</name>
    <dbReference type="NCBI Taxonomy" id="889453"/>
    <lineage>
        <taxon>Bacteria</taxon>
        <taxon>Pseudomonadati</taxon>
        <taxon>Bacteroidota</taxon>
        <taxon>Bacteroidia</taxon>
        <taxon>Marinilabiliales</taxon>
        <taxon>Marinilabiliaceae</taxon>
        <taxon>Alkalitalea</taxon>
    </lineage>
</organism>
<keyword evidence="9" id="KW-1133">Transmembrane helix</keyword>
<comment type="cofactor">
    <cofactor evidence="2">
        <name>Mg(2+)</name>
        <dbReference type="ChEBI" id="CHEBI:18420"/>
    </cofactor>
</comment>
<evidence type="ECO:0000256" key="6">
    <source>
        <dbReference type="ARBA" id="ARBA00022801"/>
    </source>
</evidence>
<dbReference type="GO" id="GO:0006281">
    <property type="term" value="P:DNA repair"/>
    <property type="evidence" value="ECO:0007669"/>
    <property type="project" value="UniProtKB-KW"/>
</dbReference>
<evidence type="ECO:0000259" key="10">
    <source>
        <dbReference type="Pfam" id="PF03372"/>
    </source>
</evidence>
<gene>
    <name evidence="11" type="ORF">SAMN03080601_00042</name>
</gene>
<evidence type="ECO:0000313" key="11">
    <source>
        <dbReference type="EMBL" id="SKB29108.1"/>
    </source>
</evidence>
<comment type="cofactor">
    <cofactor evidence="1">
        <name>Mn(2+)</name>
        <dbReference type="ChEBI" id="CHEBI:29035"/>
    </cofactor>
</comment>
<dbReference type="Gene3D" id="3.60.10.10">
    <property type="entry name" value="Endonuclease/exonuclease/phosphatase"/>
    <property type="match status" value="1"/>
</dbReference>
<evidence type="ECO:0000256" key="2">
    <source>
        <dbReference type="ARBA" id="ARBA00001946"/>
    </source>
</evidence>
<keyword evidence="4" id="KW-0479">Metal-binding</keyword>
<proteinExistence type="predicted"/>
<reference evidence="11 12" key="1">
    <citation type="submission" date="2017-02" db="EMBL/GenBank/DDBJ databases">
        <authorList>
            <person name="Peterson S.W."/>
        </authorList>
    </citation>
    <scope>NUCLEOTIDE SEQUENCE [LARGE SCALE GENOMIC DNA]</scope>
    <source>
        <strain evidence="11 12">DSM 24412</strain>
    </source>
</reference>
<dbReference type="SUPFAM" id="SSF56219">
    <property type="entry name" value="DNase I-like"/>
    <property type="match status" value="1"/>
</dbReference>
<dbReference type="AlphaFoldDB" id="A0A1T5A295"/>
<dbReference type="STRING" id="889453.SAMN03080601_00042"/>
<keyword evidence="11" id="KW-0255">Endonuclease</keyword>
<evidence type="ECO:0000313" key="12">
    <source>
        <dbReference type="Proteomes" id="UP000191055"/>
    </source>
</evidence>
<protein>
    <submittedName>
        <fullName evidence="11">Metal-dependent hydrolase, endonuclease/exonuclease/phosphatase family</fullName>
    </submittedName>
</protein>
<name>A0A1T5A295_9BACT</name>
<evidence type="ECO:0000256" key="5">
    <source>
        <dbReference type="ARBA" id="ARBA00022763"/>
    </source>
</evidence>
<keyword evidence="5" id="KW-0227">DNA damage</keyword>
<evidence type="ECO:0000256" key="9">
    <source>
        <dbReference type="SAM" id="Phobius"/>
    </source>
</evidence>
<dbReference type="PANTHER" id="PTHR15822">
    <property type="entry name" value="TRAF AND TNF RECEPTOR-ASSOCIATED PROTEIN"/>
    <property type="match status" value="1"/>
</dbReference>
<keyword evidence="7" id="KW-0460">Magnesium</keyword>
<evidence type="ECO:0000256" key="1">
    <source>
        <dbReference type="ARBA" id="ARBA00001936"/>
    </source>
</evidence>
<keyword evidence="3" id="KW-0540">Nuclease</keyword>
<feature type="transmembrane region" description="Helical" evidence="9">
    <location>
        <begin position="24"/>
        <end position="45"/>
    </location>
</feature>
<dbReference type="InterPro" id="IPR051547">
    <property type="entry name" value="TDP2-like"/>
</dbReference>
<keyword evidence="9" id="KW-0472">Membrane</keyword>